<dbReference type="InterPro" id="IPR023367">
    <property type="entry name" value="Peptidase_M42_dom2"/>
</dbReference>
<dbReference type="Gene3D" id="2.40.30.40">
    <property type="entry name" value="Peptidase M42, domain 2"/>
    <property type="match status" value="1"/>
</dbReference>
<keyword evidence="3" id="KW-0645">Protease</keyword>
<evidence type="ECO:0000256" key="6">
    <source>
        <dbReference type="SAM" id="MobiDB-lite"/>
    </source>
</evidence>
<dbReference type="InterPro" id="IPR017537">
    <property type="entry name" value="Peptidase_M42_hydrolase"/>
</dbReference>
<dbReference type="NCBIfam" id="TIGR03106">
    <property type="entry name" value="trio_M42_hydro"/>
    <property type="match status" value="1"/>
</dbReference>
<reference evidence="8" key="1">
    <citation type="journal article" date="2019" name="Int. J. Syst. Evol. Microbiol.">
        <title>The Global Catalogue of Microorganisms (GCM) 10K type strain sequencing project: providing services to taxonomists for standard genome sequencing and annotation.</title>
        <authorList>
            <consortium name="The Broad Institute Genomics Platform"/>
            <consortium name="The Broad Institute Genome Sequencing Center for Infectious Disease"/>
            <person name="Wu L."/>
            <person name="Ma J."/>
        </authorList>
    </citation>
    <scope>NUCLEOTIDE SEQUENCE [LARGE SCALE GENOMIC DNA]</scope>
    <source>
        <strain evidence="8">CGMCC 1.12750</strain>
    </source>
</reference>
<evidence type="ECO:0000256" key="5">
    <source>
        <dbReference type="ARBA" id="ARBA00022801"/>
    </source>
</evidence>
<dbReference type="Proteomes" id="UP001596516">
    <property type="component" value="Unassembled WGS sequence"/>
</dbReference>
<dbReference type="InterPro" id="IPR008007">
    <property type="entry name" value="Peptidase_M42"/>
</dbReference>
<gene>
    <name evidence="7" type="ORF">ACFQXB_08920</name>
</gene>
<evidence type="ECO:0000313" key="7">
    <source>
        <dbReference type="EMBL" id="MFC7704314.1"/>
    </source>
</evidence>
<evidence type="ECO:0000313" key="8">
    <source>
        <dbReference type="Proteomes" id="UP001596516"/>
    </source>
</evidence>
<protein>
    <submittedName>
        <fullName evidence="7">Osmoprotectant NAGGN system M42 family peptidase</fullName>
    </submittedName>
</protein>
<evidence type="ECO:0000256" key="1">
    <source>
        <dbReference type="ARBA" id="ARBA00006272"/>
    </source>
</evidence>
<proteinExistence type="inferred from homology"/>
<dbReference type="Gene3D" id="3.40.630.10">
    <property type="entry name" value="Zn peptidases"/>
    <property type="match status" value="1"/>
</dbReference>
<organism evidence="7 8">
    <name type="scientific">Plastorhodobacter daqingensis</name>
    <dbReference type="NCBI Taxonomy" id="1387281"/>
    <lineage>
        <taxon>Bacteria</taxon>
        <taxon>Pseudomonadati</taxon>
        <taxon>Pseudomonadota</taxon>
        <taxon>Alphaproteobacteria</taxon>
        <taxon>Rhodobacterales</taxon>
        <taxon>Paracoccaceae</taxon>
        <taxon>Plastorhodobacter</taxon>
    </lineage>
</organism>
<dbReference type="SUPFAM" id="SSF101821">
    <property type="entry name" value="Aminopeptidase/glucanase lid domain"/>
    <property type="match status" value="1"/>
</dbReference>
<comment type="similarity">
    <text evidence="1">Belongs to the peptidase M42 family.</text>
</comment>
<name>A0ABW2UI05_9RHOB</name>
<feature type="region of interest" description="Disordered" evidence="6">
    <location>
        <begin position="363"/>
        <end position="399"/>
    </location>
</feature>
<keyword evidence="4" id="KW-0479">Metal-binding</keyword>
<evidence type="ECO:0000256" key="3">
    <source>
        <dbReference type="ARBA" id="ARBA00022670"/>
    </source>
</evidence>
<evidence type="ECO:0000256" key="2">
    <source>
        <dbReference type="ARBA" id="ARBA00022438"/>
    </source>
</evidence>
<dbReference type="SUPFAM" id="SSF53187">
    <property type="entry name" value="Zn-dependent exopeptidases"/>
    <property type="match status" value="1"/>
</dbReference>
<keyword evidence="2" id="KW-0031">Aminopeptidase</keyword>
<keyword evidence="5" id="KW-0378">Hydrolase</keyword>
<dbReference type="Pfam" id="PF05343">
    <property type="entry name" value="Peptidase_M42"/>
    <property type="match status" value="1"/>
</dbReference>
<dbReference type="InterPro" id="IPR051464">
    <property type="entry name" value="Peptidase_M42_aminopept"/>
</dbReference>
<dbReference type="EMBL" id="JBHTFQ010000004">
    <property type="protein sequence ID" value="MFC7704314.1"/>
    <property type="molecule type" value="Genomic_DNA"/>
</dbReference>
<dbReference type="PANTHER" id="PTHR32481:SF7">
    <property type="entry name" value="AMINOPEPTIDASE YHFE-RELATED"/>
    <property type="match status" value="1"/>
</dbReference>
<dbReference type="CDD" id="cd05657">
    <property type="entry name" value="M42_glucanase_like"/>
    <property type="match status" value="1"/>
</dbReference>
<evidence type="ECO:0000256" key="4">
    <source>
        <dbReference type="ARBA" id="ARBA00022723"/>
    </source>
</evidence>
<sequence>MTTPTPRLPIDVDYLRQQLQALLSIPSPTGYTDQVVRHVCQELERLHLPYVLTRRGAIRARLAGERAEGARAIVSHVDTLGAQVKALKPNGRLELVPIGSWSARFAEGARCTIFCEKGSYRGTVLPLKASGHTFADEIDSQPSGWPHVELRVDAFAMDAPALERLGIEVGDTVAIDPQPEFLDNGFIVSRHLDNKAGVALMLAAMRALQDAPPPPVDVHWLFTISEEVGHGASSVLPADVASMVAVDNGTSAPGQNSSEFGVTIAAADMTGPFDFHLTRKLAALCRANDIRYRKDVFRYYRSDSASAIEAGADVRTALVTFGVDASHGYERIHMHALRSVAELLTAHALSKVEIPRDYQPFGSLQGFTRQDAPPAQQRPFDEEDLPPDYPLPEADGSAA</sequence>
<comment type="caution">
    <text evidence="7">The sequence shown here is derived from an EMBL/GenBank/DDBJ whole genome shotgun (WGS) entry which is preliminary data.</text>
</comment>
<dbReference type="PANTHER" id="PTHR32481">
    <property type="entry name" value="AMINOPEPTIDASE"/>
    <property type="match status" value="1"/>
</dbReference>
<keyword evidence="8" id="KW-1185">Reference proteome</keyword>
<dbReference type="RefSeq" id="WP_377402362.1">
    <property type="nucleotide sequence ID" value="NZ_JBHTFQ010000004.1"/>
</dbReference>
<accession>A0ABW2UI05</accession>